<organism evidence="3 4">
    <name type="scientific">Streptomyces macrosporus</name>
    <dbReference type="NCBI Taxonomy" id="44032"/>
    <lineage>
        <taxon>Bacteria</taxon>
        <taxon>Bacillati</taxon>
        <taxon>Actinomycetota</taxon>
        <taxon>Actinomycetes</taxon>
        <taxon>Kitasatosporales</taxon>
        <taxon>Streptomycetaceae</taxon>
        <taxon>Streptomyces</taxon>
    </lineage>
</organism>
<proteinExistence type="predicted"/>
<dbReference type="PANTHER" id="PTHR42949:SF3">
    <property type="entry name" value="ANAEROBIC GLYCEROL-3-PHOSPHATE DEHYDROGENASE SUBUNIT B"/>
    <property type="match status" value="1"/>
</dbReference>
<gene>
    <name evidence="3" type="ORF">GCM10010405_31010</name>
</gene>
<dbReference type="Pfam" id="PF07992">
    <property type="entry name" value="Pyr_redox_2"/>
    <property type="match status" value="1"/>
</dbReference>
<dbReference type="Proteomes" id="UP001501638">
    <property type="component" value="Unassembled WGS sequence"/>
</dbReference>
<dbReference type="EMBL" id="BAAASZ010000023">
    <property type="protein sequence ID" value="GAA2445431.1"/>
    <property type="molecule type" value="Genomic_DNA"/>
</dbReference>
<dbReference type="RefSeq" id="WP_344323144.1">
    <property type="nucleotide sequence ID" value="NZ_BAAASZ010000023.1"/>
</dbReference>
<evidence type="ECO:0000259" key="2">
    <source>
        <dbReference type="Pfam" id="PF07992"/>
    </source>
</evidence>
<name>A0ABP5X5L8_9ACTN</name>
<dbReference type="InterPro" id="IPR051691">
    <property type="entry name" value="Metab_Enz_Cyan_OpOx_G3PDH"/>
</dbReference>
<protein>
    <submittedName>
        <fullName evidence="3">FAD-dependent oxidoreductase</fullName>
    </submittedName>
</protein>
<dbReference type="Gene3D" id="3.50.50.60">
    <property type="entry name" value="FAD/NAD(P)-binding domain"/>
    <property type="match status" value="2"/>
</dbReference>
<dbReference type="InterPro" id="IPR023753">
    <property type="entry name" value="FAD/NAD-binding_dom"/>
</dbReference>
<reference evidence="4" key="1">
    <citation type="journal article" date="2019" name="Int. J. Syst. Evol. Microbiol.">
        <title>The Global Catalogue of Microorganisms (GCM) 10K type strain sequencing project: providing services to taxonomists for standard genome sequencing and annotation.</title>
        <authorList>
            <consortium name="The Broad Institute Genomics Platform"/>
            <consortium name="The Broad Institute Genome Sequencing Center for Infectious Disease"/>
            <person name="Wu L."/>
            <person name="Ma J."/>
        </authorList>
    </citation>
    <scope>NUCLEOTIDE SEQUENCE [LARGE SCALE GENOMIC DNA]</scope>
    <source>
        <strain evidence="4">JCM 6305</strain>
    </source>
</reference>
<sequence>MTGTAHTTETDLLVVGGGPAGCAAVVMAAGVGMRTLLLEARSELCGRLRHVRSLENVLGGFASGPEFAAAAAADVARSAGCRVELGARVVRLDARDDRVVATLESGGSRTAAHAVVATGTGPLGPADTDWLHDPEGLARAPLWEADPAAWEGRTVLVLGADRPLGTLLRADPTARVRFLVAHPPEDDYKTAEVRADPRVEPVPVRRVALGSDRRRRIAVTITTAAGDTLSRTAEGAYLNIGNAPVLLPGDLVPDSTGWCPPDRQHPRIHVAGDLRSARAQRIMTAMGSGGEAALRAYYALCGVPDRSARPERPE</sequence>
<feature type="domain" description="FAD/NAD(P)-binding" evidence="2">
    <location>
        <begin position="11"/>
        <end position="122"/>
    </location>
</feature>
<comment type="caution">
    <text evidence="3">The sequence shown here is derived from an EMBL/GenBank/DDBJ whole genome shotgun (WGS) entry which is preliminary data.</text>
</comment>
<keyword evidence="1" id="KW-0560">Oxidoreductase</keyword>
<evidence type="ECO:0000313" key="3">
    <source>
        <dbReference type="EMBL" id="GAA2445431.1"/>
    </source>
</evidence>
<accession>A0ABP5X5L8</accession>
<dbReference type="SUPFAM" id="SSF51905">
    <property type="entry name" value="FAD/NAD(P)-binding domain"/>
    <property type="match status" value="1"/>
</dbReference>
<dbReference type="PRINTS" id="PR00368">
    <property type="entry name" value="FADPNR"/>
</dbReference>
<dbReference type="PRINTS" id="PR00469">
    <property type="entry name" value="PNDRDTASEII"/>
</dbReference>
<evidence type="ECO:0000256" key="1">
    <source>
        <dbReference type="ARBA" id="ARBA00023002"/>
    </source>
</evidence>
<evidence type="ECO:0000313" key="4">
    <source>
        <dbReference type="Proteomes" id="UP001501638"/>
    </source>
</evidence>
<keyword evidence="4" id="KW-1185">Reference proteome</keyword>
<dbReference type="InterPro" id="IPR036188">
    <property type="entry name" value="FAD/NAD-bd_sf"/>
</dbReference>
<dbReference type="PANTHER" id="PTHR42949">
    <property type="entry name" value="ANAEROBIC GLYCEROL-3-PHOSPHATE DEHYDROGENASE SUBUNIT B"/>
    <property type="match status" value="1"/>
</dbReference>